<dbReference type="InterPro" id="IPR009711">
    <property type="entry name" value="UPF0473"/>
</dbReference>
<reference evidence="1 2" key="1">
    <citation type="submission" date="2023-07" db="EMBL/GenBank/DDBJ databases">
        <title>Sorghum-associated microbial communities from plants grown in Nebraska, USA.</title>
        <authorList>
            <person name="Schachtman D."/>
        </authorList>
    </citation>
    <scope>NUCLEOTIDE SEQUENCE [LARGE SCALE GENOMIC DNA]</scope>
    <source>
        <strain evidence="1 2">CC482</strain>
    </source>
</reference>
<dbReference type="EMBL" id="JAUSSU010000004">
    <property type="protein sequence ID" value="MDQ0112922.1"/>
    <property type="molecule type" value="Genomic_DNA"/>
</dbReference>
<name>A0ABT9TZW6_PAEHA</name>
<evidence type="ECO:0000313" key="1">
    <source>
        <dbReference type="EMBL" id="MDQ0112922.1"/>
    </source>
</evidence>
<gene>
    <name evidence="1" type="ORF">J2T15_002357</name>
</gene>
<keyword evidence="2" id="KW-1185">Reference proteome</keyword>
<dbReference type="Proteomes" id="UP001229346">
    <property type="component" value="Unassembled WGS sequence"/>
</dbReference>
<evidence type="ECO:0000313" key="2">
    <source>
        <dbReference type="Proteomes" id="UP001229346"/>
    </source>
</evidence>
<organism evidence="1 2">
    <name type="scientific">Paenibacillus harenae</name>
    <dbReference type="NCBI Taxonomy" id="306543"/>
    <lineage>
        <taxon>Bacteria</taxon>
        <taxon>Bacillati</taxon>
        <taxon>Bacillota</taxon>
        <taxon>Bacilli</taxon>
        <taxon>Bacillales</taxon>
        <taxon>Paenibacillaceae</taxon>
        <taxon>Paenibacillus</taxon>
    </lineage>
</organism>
<proteinExistence type="predicted"/>
<comment type="caution">
    <text evidence="1">The sequence shown here is derived from an EMBL/GenBank/DDBJ whole genome shotgun (WGS) entry which is preliminary data.</text>
</comment>
<dbReference type="Pfam" id="PF06949">
    <property type="entry name" value="DUF1292"/>
    <property type="match status" value="1"/>
</dbReference>
<protein>
    <submittedName>
        <fullName evidence="1">Uncharacterized protein YrzB (UPF0473 family)</fullName>
    </submittedName>
</protein>
<accession>A0ABT9TZW6</accession>
<sequence>MHKQLKWGNIMSEHQHQHGDDCECGQDHEHEEHVFIVSDDEGIEREMVMVYTFESENNVYAVLLDRNDPEADGVIFRIEEENEEAFLVGIEDDAEWDRVTAIYEEIARTENEAK</sequence>